<evidence type="ECO:0000313" key="3">
    <source>
        <dbReference type="Proteomes" id="UP000285860"/>
    </source>
</evidence>
<gene>
    <name evidence="2" type="ORF">BFJ68_g1309</name>
</gene>
<feature type="chain" id="PRO_5019172255" evidence="1">
    <location>
        <begin position="27"/>
        <end position="47"/>
    </location>
</feature>
<name>A0A420S1I4_FUSOX</name>
<protein>
    <submittedName>
        <fullName evidence="2">Uncharacterized protein</fullName>
    </submittedName>
</protein>
<accession>A0A420S1I4</accession>
<comment type="caution">
    <text evidence="2">The sequence shown here is derived from an EMBL/GenBank/DDBJ whole genome shotgun (WGS) entry which is preliminary data.</text>
</comment>
<dbReference type="Proteomes" id="UP000285860">
    <property type="component" value="Unassembled WGS sequence"/>
</dbReference>
<sequence>MAWTTLVPRALCALCALCALLRSVAAASEQVLHSCLEAVHHLVYAQR</sequence>
<keyword evidence="1" id="KW-0732">Signal</keyword>
<proteinExistence type="predicted"/>
<reference evidence="2 3" key="1">
    <citation type="journal article" date="2018" name="Sci. Rep.">
        <title>Characterisation of pathogen-specific regions and novel effector candidates in Fusarium oxysporum f. sp. cepae.</title>
        <authorList>
            <person name="Armitage A.D."/>
            <person name="Taylor A."/>
            <person name="Sobczyk M.K."/>
            <person name="Baxter L."/>
            <person name="Greenfield B.P."/>
            <person name="Bates H.J."/>
            <person name="Wilson F."/>
            <person name="Jackson A.C."/>
            <person name="Ott S."/>
            <person name="Harrison R.J."/>
            <person name="Clarkson J.P."/>
        </authorList>
    </citation>
    <scope>NUCLEOTIDE SEQUENCE [LARGE SCALE GENOMIC DNA]</scope>
    <source>
        <strain evidence="2 3">Fo_A28</strain>
    </source>
</reference>
<evidence type="ECO:0000256" key="1">
    <source>
        <dbReference type="SAM" id="SignalP"/>
    </source>
</evidence>
<organism evidence="2 3">
    <name type="scientific">Fusarium oxysporum</name>
    <name type="common">Fusarium vascular wilt</name>
    <dbReference type="NCBI Taxonomy" id="5507"/>
    <lineage>
        <taxon>Eukaryota</taxon>
        <taxon>Fungi</taxon>
        <taxon>Dikarya</taxon>
        <taxon>Ascomycota</taxon>
        <taxon>Pezizomycotina</taxon>
        <taxon>Sordariomycetes</taxon>
        <taxon>Hypocreomycetidae</taxon>
        <taxon>Hypocreales</taxon>
        <taxon>Nectriaceae</taxon>
        <taxon>Fusarium</taxon>
        <taxon>Fusarium oxysporum species complex</taxon>
    </lineage>
</organism>
<feature type="signal peptide" evidence="1">
    <location>
        <begin position="1"/>
        <end position="26"/>
    </location>
</feature>
<dbReference type="EMBL" id="MRCY01000004">
    <property type="protein sequence ID" value="RKL23103.1"/>
    <property type="molecule type" value="Genomic_DNA"/>
</dbReference>
<dbReference type="AlphaFoldDB" id="A0A420S1I4"/>
<evidence type="ECO:0000313" key="2">
    <source>
        <dbReference type="EMBL" id="RKL23103.1"/>
    </source>
</evidence>